<name>B2JXY8_PARP8</name>
<reference evidence="2" key="1">
    <citation type="journal article" date="2014" name="Stand. Genomic Sci.">
        <title>Complete genome sequence of Burkholderia phymatum STM815(T), a broad host range and efficient nitrogen-fixing symbiont of Mimosa species.</title>
        <authorList>
            <person name="Moulin L."/>
            <person name="Klonowska A."/>
            <person name="Caroline B."/>
            <person name="Booth K."/>
            <person name="Vriezen J.A."/>
            <person name="Melkonian R."/>
            <person name="James E.K."/>
            <person name="Young J.P."/>
            <person name="Bena G."/>
            <person name="Hauser L."/>
            <person name="Land M."/>
            <person name="Kyrpides N."/>
            <person name="Bruce D."/>
            <person name="Chain P."/>
            <person name="Copeland A."/>
            <person name="Pitluck S."/>
            <person name="Woyke T."/>
            <person name="Lizotte-Waniewski M."/>
            <person name="Bristow J."/>
            <person name="Riley M."/>
        </authorList>
    </citation>
    <scope>NUCLEOTIDE SEQUENCE [LARGE SCALE GENOMIC DNA]</scope>
    <source>
        <strain evidence="2">DSM 17167 / CIP 108236 / LMG 21445 / STM815</strain>
        <plasmid evidence="2">Plasmid pBPHY02</plasmid>
    </source>
</reference>
<proteinExistence type="predicted"/>
<dbReference type="EMBL" id="CP001046">
    <property type="protein sequence ID" value="ACC76496.1"/>
    <property type="molecule type" value="Genomic_DNA"/>
</dbReference>
<protein>
    <submittedName>
        <fullName evidence="1">Uncharacterized protein</fullName>
    </submittedName>
</protein>
<sequence>METGSMGIDRKYPAILKVLALEKKLQAEKNKEGEAARALRAADCAEARQAVEAARHTLPTIVYSTLLRRVEQCEQLLAQRGQ</sequence>
<keyword evidence="1" id="KW-0614">Plasmid</keyword>
<evidence type="ECO:0000313" key="1">
    <source>
        <dbReference type="EMBL" id="ACC76496.1"/>
    </source>
</evidence>
<dbReference type="HOGENOM" id="CLU_2551811_0_0_4"/>
<evidence type="ECO:0000313" key="2">
    <source>
        <dbReference type="Proteomes" id="UP000001192"/>
    </source>
</evidence>
<gene>
    <name evidence="1" type="ordered locus">Bphy_7563</name>
</gene>
<geneLocation type="plasmid" evidence="1 2">
    <name>pBPHY02</name>
</geneLocation>
<keyword evidence="2" id="KW-1185">Reference proteome</keyword>
<organism evidence="1 2">
    <name type="scientific">Paraburkholderia phymatum (strain DSM 17167 / CIP 108236 / LMG 21445 / STM815)</name>
    <name type="common">Burkholderia phymatum</name>
    <dbReference type="NCBI Taxonomy" id="391038"/>
    <lineage>
        <taxon>Bacteria</taxon>
        <taxon>Pseudomonadati</taxon>
        <taxon>Pseudomonadota</taxon>
        <taxon>Betaproteobacteria</taxon>
        <taxon>Burkholderiales</taxon>
        <taxon>Burkholderiaceae</taxon>
        <taxon>Paraburkholderia</taxon>
    </lineage>
</organism>
<accession>B2JXY8</accession>
<dbReference type="Proteomes" id="UP000001192">
    <property type="component" value="Plasmid pBPHY02"/>
</dbReference>
<dbReference type="AlphaFoldDB" id="B2JXY8"/>
<dbReference type="KEGG" id="bph:Bphy_7563"/>